<evidence type="ECO:0000256" key="5">
    <source>
        <dbReference type="ARBA" id="ARBA00022989"/>
    </source>
</evidence>
<dbReference type="PANTHER" id="PTHR11893">
    <property type="entry name" value="INNEXIN"/>
    <property type="match status" value="1"/>
</dbReference>
<dbReference type="Proteomes" id="UP000215902">
    <property type="component" value="Unassembled WGS sequence"/>
</dbReference>
<feature type="transmembrane region" description="Helical" evidence="9">
    <location>
        <begin position="107"/>
        <end position="132"/>
    </location>
</feature>
<dbReference type="PROSITE" id="PS51013">
    <property type="entry name" value="PANNEXIN"/>
    <property type="match status" value="1"/>
</dbReference>
<evidence type="ECO:0000256" key="6">
    <source>
        <dbReference type="ARBA" id="ARBA00023065"/>
    </source>
</evidence>
<keyword evidence="11" id="KW-1185">Reference proteome</keyword>
<reference evidence="10 11" key="1">
    <citation type="submission" date="2017-06" db="EMBL/GenBank/DDBJ databases">
        <title>A platform for efficient transgenesis in Macrostomum lignano, a flatworm model organism for stem cell research.</title>
        <authorList>
            <person name="Berezikov E."/>
        </authorList>
    </citation>
    <scope>NUCLEOTIDE SEQUENCE [LARGE SCALE GENOMIC DNA]</scope>
    <source>
        <strain evidence="10">DV1</strain>
        <tissue evidence="10">Whole organism</tissue>
    </source>
</reference>
<evidence type="ECO:0000256" key="7">
    <source>
        <dbReference type="ARBA" id="ARBA00023136"/>
    </source>
</evidence>
<dbReference type="AlphaFoldDB" id="A0A267FFM2"/>
<dbReference type="GO" id="GO:0005921">
    <property type="term" value="C:gap junction"/>
    <property type="evidence" value="ECO:0007669"/>
    <property type="project" value="UniProtKB-UniRule"/>
</dbReference>
<evidence type="ECO:0000256" key="3">
    <source>
        <dbReference type="ARBA" id="ARBA00022475"/>
    </source>
</evidence>
<keyword evidence="8 9" id="KW-0407">Ion channel</keyword>
<dbReference type="PRINTS" id="PR01262">
    <property type="entry name" value="INNEXIN"/>
</dbReference>
<dbReference type="GO" id="GO:0034220">
    <property type="term" value="P:monoatomic ion transmembrane transport"/>
    <property type="evidence" value="ECO:0007669"/>
    <property type="project" value="UniProtKB-KW"/>
</dbReference>
<feature type="transmembrane region" description="Helical" evidence="9">
    <location>
        <begin position="30"/>
        <end position="50"/>
    </location>
</feature>
<dbReference type="Pfam" id="PF00876">
    <property type="entry name" value="Innexin"/>
    <property type="match status" value="1"/>
</dbReference>
<protein>
    <recommendedName>
        <fullName evidence="9">Innexin</fullName>
    </recommendedName>
</protein>
<organism evidence="10 11">
    <name type="scientific">Macrostomum lignano</name>
    <dbReference type="NCBI Taxonomy" id="282301"/>
    <lineage>
        <taxon>Eukaryota</taxon>
        <taxon>Metazoa</taxon>
        <taxon>Spiralia</taxon>
        <taxon>Lophotrochozoa</taxon>
        <taxon>Platyhelminthes</taxon>
        <taxon>Rhabditophora</taxon>
        <taxon>Macrostomorpha</taxon>
        <taxon>Macrostomida</taxon>
        <taxon>Macrostomidae</taxon>
        <taxon>Macrostomum</taxon>
    </lineage>
</organism>
<keyword evidence="6 9" id="KW-0406">Ion transport</keyword>
<evidence type="ECO:0000256" key="1">
    <source>
        <dbReference type="ARBA" id="ARBA00004651"/>
    </source>
</evidence>
<evidence type="ECO:0000256" key="8">
    <source>
        <dbReference type="ARBA" id="ARBA00023303"/>
    </source>
</evidence>
<accession>A0A267FFM2</accession>
<keyword evidence="7 9" id="KW-0472">Membrane</keyword>
<dbReference type="PANTHER" id="PTHR11893:SF36">
    <property type="entry name" value="INNEXIN-5"/>
    <property type="match status" value="1"/>
</dbReference>
<keyword evidence="2 9" id="KW-0813">Transport</keyword>
<evidence type="ECO:0000313" key="11">
    <source>
        <dbReference type="Proteomes" id="UP000215902"/>
    </source>
</evidence>
<comment type="caution">
    <text evidence="10">The sequence shown here is derived from an EMBL/GenBank/DDBJ whole genome shotgun (WGS) entry which is preliminary data.</text>
</comment>
<keyword evidence="5 9" id="KW-1133">Transmembrane helix</keyword>
<dbReference type="EMBL" id="NIVC01001077">
    <property type="protein sequence ID" value="PAA72585.1"/>
    <property type="molecule type" value="Genomic_DNA"/>
</dbReference>
<evidence type="ECO:0000256" key="9">
    <source>
        <dbReference type="RuleBase" id="RU010713"/>
    </source>
</evidence>
<feature type="transmembrane region" description="Helical" evidence="9">
    <location>
        <begin position="204"/>
        <end position="222"/>
    </location>
</feature>
<comment type="similarity">
    <text evidence="9">Belongs to the pannexin family.</text>
</comment>
<sequence>MLGAEFIDTISSWDIQHQVGVEDFADRWNFLFTTGVLIMCTVIVAARQYIVGEPITCFIPSQVSGSTFEDYMENICWVQGTYPLPVDSQFSNTEEFWKSLASKKLMYYQWVPFILGLQTMLFYLPRIVWLALASRRSGADSQALVARAAEAGTSDGEDREKIVHQTAVDLEQLLLLAKRSELSRGALSKLLGAGKRLSSGLTTGYLFVKLLYLANGIGQLYLMQTFLRLGASNHSSVLYGAEILSNIAAGRDWRSTMVFPRVTFCRTEFAIFGGTQRYIAQCALPVNMLNEKIYIFLWFWMAIGLLITALSVPAWLLRVASCRGRSRYVRRHLQLRQEGLADKRLVGEFVDRFLRHDGVFLLKMMQMNVGDLVTGMSLCTCTACGCGSTARGWEASTRSCHWRLDPRFDVAEFIFATLIDQHWSLSW</sequence>
<name>A0A267FFM2_9PLAT</name>
<proteinExistence type="inferred from homology"/>
<dbReference type="GO" id="GO:0005243">
    <property type="term" value="F:gap junction channel activity"/>
    <property type="evidence" value="ECO:0007669"/>
    <property type="project" value="TreeGrafter"/>
</dbReference>
<keyword evidence="3" id="KW-1003">Cell membrane</keyword>
<dbReference type="OrthoDB" id="5867527at2759"/>
<gene>
    <name evidence="9" type="primary">inx</name>
    <name evidence="10" type="ORF">BOX15_Mlig029881g1</name>
</gene>
<comment type="subcellular location">
    <subcellularLocation>
        <location evidence="1 9">Cell membrane</location>
        <topology evidence="1 9">Multi-pass membrane protein</topology>
    </subcellularLocation>
</comment>
<dbReference type="InterPro" id="IPR000990">
    <property type="entry name" value="Innexin"/>
</dbReference>
<feature type="transmembrane region" description="Helical" evidence="9">
    <location>
        <begin position="293"/>
        <end position="317"/>
    </location>
</feature>
<evidence type="ECO:0000313" key="10">
    <source>
        <dbReference type="EMBL" id="PAA72585.1"/>
    </source>
</evidence>
<dbReference type="GO" id="GO:0005886">
    <property type="term" value="C:plasma membrane"/>
    <property type="evidence" value="ECO:0007669"/>
    <property type="project" value="UniProtKB-SubCell"/>
</dbReference>
<keyword evidence="4 9" id="KW-0812">Transmembrane</keyword>
<evidence type="ECO:0000256" key="2">
    <source>
        <dbReference type="ARBA" id="ARBA00022448"/>
    </source>
</evidence>
<dbReference type="STRING" id="282301.A0A267FFM2"/>
<comment type="function">
    <text evidence="9">Structural component of the gap junctions.</text>
</comment>
<evidence type="ECO:0000256" key="4">
    <source>
        <dbReference type="ARBA" id="ARBA00022692"/>
    </source>
</evidence>